<proteinExistence type="predicted"/>
<comment type="caution">
    <text evidence="2">The sequence shown here is derived from an EMBL/GenBank/DDBJ whole genome shotgun (WGS) entry which is preliminary data.</text>
</comment>
<evidence type="ECO:0000313" key="3">
    <source>
        <dbReference type="Proteomes" id="UP000549052"/>
    </source>
</evidence>
<accession>A0A839EJM2</accession>
<feature type="region of interest" description="Disordered" evidence="1">
    <location>
        <begin position="62"/>
        <end position="89"/>
    </location>
</feature>
<dbReference type="RefSeq" id="WP_182551234.1">
    <property type="nucleotide sequence ID" value="NZ_JACGXN010000008.1"/>
</dbReference>
<dbReference type="EMBL" id="JACGXN010000008">
    <property type="protein sequence ID" value="MBA8880603.1"/>
    <property type="molecule type" value="Genomic_DNA"/>
</dbReference>
<protein>
    <submittedName>
        <fullName evidence="2">Uncharacterized protein</fullName>
    </submittedName>
</protein>
<sequence>MSGRQPIATAPKDGSKIQVFWKDEDGQENESLAQYRSLDRLKATGGQWDETDAGWWIFTDSNTQKKVTPNAWQPANKAGDDEDEDGGDK</sequence>
<evidence type="ECO:0000256" key="1">
    <source>
        <dbReference type="SAM" id="MobiDB-lite"/>
    </source>
</evidence>
<name>A0A839EJM2_9HYPH</name>
<reference evidence="2 3" key="1">
    <citation type="submission" date="2020-07" db="EMBL/GenBank/DDBJ databases">
        <title>Genomic Encyclopedia of Type Strains, Phase IV (KMG-V): Genome sequencing to study the core and pangenomes of soil and plant-associated prokaryotes.</title>
        <authorList>
            <person name="Whitman W."/>
        </authorList>
    </citation>
    <scope>NUCLEOTIDE SEQUENCE [LARGE SCALE GENOMIC DNA]</scope>
    <source>
        <strain evidence="2 3">AN3</strain>
    </source>
</reference>
<dbReference type="Proteomes" id="UP000549052">
    <property type="component" value="Unassembled WGS sequence"/>
</dbReference>
<feature type="compositionally biased region" description="Polar residues" evidence="1">
    <location>
        <begin position="62"/>
        <end position="73"/>
    </location>
</feature>
<dbReference type="AlphaFoldDB" id="A0A839EJM2"/>
<evidence type="ECO:0000313" key="2">
    <source>
        <dbReference type="EMBL" id="MBA8880603.1"/>
    </source>
</evidence>
<gene>
    <name evidence="2" type="ORF">FHW16_004326</name>
</gene>
<feature type="compositionally biased region" description="Acidic residues" evidence="1">
    <location>
        <begin position="80"/>
        <end position="89"/>
    </location>
</feature>
<keyword evidence="3" id="KW-1185">Reference proteome</keyword>
<organism evidence="2 3">
    <name type="scientific">Phyllobacterium myrsinacearum</name>
    <dbReference type="NCBI Taxonomy" id="28101"/>
    <lineage>
        <taxon>Bacteria</taxon>
        <taxon>Pseudomonadati</taxon>
        <taxon>Pseudomonadota</taxon>
        <taxon>Alphaproteobacteria</taxon>
        <taxon>Hyphomicrobiales</taxon>
        <taxon>Phyllobacteriaceae</taxon>
        <taxon>Phyllobacterium</taxon>
    </lineage>
</organism>